<protein>
    <submittedName>
        <fullName evidence="12">Cytokine-induced anti-apoptosis inhibitor 1, Fe-S biogenesis-domain-containing protein</fullName>
    </submittedName>
</protein>
<feature type="region of interest" description="Fe-S binding site B" evidence="9">
    <location>
        <begin position="291"/>
        <end position="305"/>
    </location>
</feature>
<dbReference type="PANTHER" id="PTHR13273:SF14">
    <property type="entry name" value="ANAMORSIN"/>
    <property type="match status" value="1"/>
</dbReference>
<dbReference type="GO" id="GO:0051537">
    <property type="term" value="F:2 iron, 2 sulfur cluster binding"/>
    <property type="evidence" value="ECO:0007669"/>
    <property type="project" value="UniProtKB-UniRule"/>
</dbReference>
<dbReference type="GO" id="GO:0051539">
    <property type="term" value="F:4 iron, 4 sulfur cluster binding"/>
    <property type="evidence" value="ECO:0007669"/>
    <property type="project" value="UniProtKB-KW"/>
</dbReference>
<feature type="short sequence motif" description="Cx2C motif 1" evidence="9">
    <location>
        <begin position="291"/>
        <end position="294"/>
    </location>
</feature>
<dbReference type="InterPro" id="IPR046408">
    <property type="entry name" value="CIAPIN1"/>
</dbReference>
<feature type="binding site" evidence="9">
    <location>
        <position position="235"/>
    </location>
    <ligand>
        <name>[2Fe-2S] cluster</name>
        <dbReference type="ChEBI" id="CHEBI:190135"/>
    </ligand>
</feature>
<keyword evidence="13" id="KW-1185">Reference proteome</keyword>
<dbReference type="GO" id="GO:0005758">
    <property type="term" value="C:mitochondrial intermembrane space"/>
    <property type="evidence" value="ECO:0007669"/>
    <property type="project" value="UniProtKB-SubCell"/>
</dbReference>
<comment type="domain">
    <text evidence="9">The twin Cx2C motifs are involved in the recognition by the mitochondrial MIA40-ERV1 disulfide relay system. The formation of 2 disulfide bonds in the Cx2C motifs through dithiol/disulfide exchange reactions effectively traps the protein in the mitochondrial intermembrane space.</text>
</comment>
<keyword evidence="3 9" id="KW-0004">4Fe-4S</keyword>
<dbReference type="Proteomes" id="UP000807306">
    <property type="component" value="Unassembled WGS sequence"/>
</dbReference>
<evidence type="ECO:0000313" key="13">
    <source>
        <dbReference type="Proteomes" id="UP000807306"/>
    </source>
</evidence>
<dbReference type="AlphaFoldDB" id="A0A9P6ETU7"/>
<dbReference type="InterPro" id="IPR007785">
    <property type="entry name" value="Anamorsin"/>
</dbReference>
<feature type="binding site" evidence="9">
    <location>
        <position position="305"/>
    </location>
    <ligand>
        <name>[4Fe-4S] cluster</name>
        <dbReference type="ChEBI" id="CHEBI:49883"/>
    </ligand>
</feature>
<dbReference type="Pfam" id="PF16803">
    <property type="entry name" value="DRE2_N"/>
    <property type="match status" value="1"/>
</dbReference>
<name>A0A9P6ETU7_9AGAR</name>
<evidence type="ECO:0000256" key="4">
    <source>
        <dbReference type="ARBA" id="ARBA00022490"/>
    </source>
</evidence>
<gene>
    <name evidence="12" type="ORF">CPB83DRAFT_843166</name>
</gene>
<evidence type="ECO:0000256" key="9">
    <source>
        <dbReference type="HAMAP-Rule" id="MF_03115"/>
    </source>
</evidence>
<keyword evidence="8 9" id="KW-0496">Mitochondrion</keyword>
<accession>A0A9P6ETU7</accession>
<evidence type="ECO:0000256" key="7">
    <source>
        <dbReference type="ARBA" id="ARBA00023014"/>
    </source>
</evidence>
<feature type="binding site" evidence="9">
    <location>
        <position position="238"/>
    </location>
    <ligand>
        <name>[2Fe-2S] cluster</name>
        <dbReference type="ChEBI" id="CHEBI:190135"/>
    </ligand>
</feature>
<comment type="cofactor">
    <cofactor evidence="1 9">
        <name>[4Fe-4S] cluster</name>
        <dbReference type="ChEBI" id="CHEBI:49883"/>
    </cofactor>
</comment>
<dbReference type="EMBL" id="MU157825">
    <property type="protein sequence ID" value="KAF9534929.1"/>
    <property type="molecule type" value="Genomic_DNA"/>
</dbReference>
<keyword evidence="5 9" id="KW-0479">Metal-binding</keyword>
<feature type="binding site" evidence="9">
    <location>
        <position position="302"/>
    </location>
    <ligand>
        <name>[4Fe-4S] cluster</name>
        <dbReference type="ChEBI" id="CHEBI:49883"/>
    </ligand>
</feature>
<comment type="similarity">
    <text evidence="2 9">Belongs to the anamorsin family.</text>
</comment>
<evidence type="ECO:0000313" key="12">
    <source>
        <dbReference type="EMBL" id="KAF9534929.1"/>
    </source>
</evidence>
<reference evidence="12" key="1">
    <citation type="submission" date="2020-11" db="EMBL/GenBank/DDBJ databases">
        <authorList>
            <consortium name="DOE Joint Genome Institute"/>
            <person name="Ahrendt S."/>
            <person name="Riley R."/>
            <person name="Andreopoulos W."/>
            <person name="Labutti K."/>
            <person name="Pangilinan J."/>
            <person name="Ruiz-Duenas F.J."/>
            <person name="Barrasa J.M."/>
            <person name="Sanchez-Garcia M."/>
            <person name="Camarero S."/>
            <person name="Miyauchi S."/>
            <person name="Serrano A."/>
            <person name="Linde D."/>
            <person name="Babiker R."/>
            <person name="Drula E."/>
            <person name="Ayuso-Fernandez I."/>
            <person name="Pacheco R."/>
            <person name="Padilla G."/>
            <person name="Ferreira P."/>
            <person name="Barriuso J."/>
            <person name="Kellner H."/>
            <person name="Castanera R."/>
            <person name="Alfaro M."/>
            <person name="Ramirez L."/>
            <person name="Pisabarro A.G."/>
            <person name="Kuo A."/>
            <person name="Tritt A."/>
            <person name="Lipzen A."/>
            <person name="He G."/>
            <person name="Yan M."/>
            <person name="Ng V."/>
            <person name="Cullen D."/>
            <person name="Martin F."/>
            <person name="Rosso M.-N."/>
            <person name="Henrissat B."/>
            <person name="Hibbett D."/>
            <person name="Martinez A.T."/>
            <person name="Grigoriev I.V."/>
        </authorList>
    </citation>
    <scope>NUCLEOTIDE SEQUENCE</scope>
    <source>
        <strain evidence="12">CBS 506.95</strain>
    </source>
</reference>
<evidence type="ECO:0000259" key="11">
    <source>
        <dbReference type="Pfam" id="PF16803"/>
    </source>
</evidence>
<evidence type="ECO:0000256" key="1">
    <source>
        <dbReference type="ARBA" id="ARBA00001966"/>
    </source>
</evidence>
<feature type="binding site" evidence="9">
    <location>
        <position position="294"/>
    </location>
    <ligand>
        <name>[4Fe-4S] cluster</name>
        <dbReference type="ChEBI" id="CHEBI:49883"/>
    </ligand>
</feature>
<organism evidence="12 13">
    <name type="scientific">Crepidotus variabilis</name>
    <dbReference type="NCBI Taxonomy" id="179855"/>
    <lineage>
        <taxon>Eukaryota</taxon>
        <taxon>Fungi</taxon>
        <taxon>Dikarya</taxon>
        <taxon>Basidiomycota</taxon>
        <taxon>Agaricomycotina</taxon>
        <taxon>Agaricomycetes</taxon>
        <taxon>Agaricomycetidae</taxon>
        <taxon>Agaricales</taxon>
        <taxon>Agaricineae</taxon>
        <taxon>Crepidotaceae</taxon>
        <taxon>Crepidotus</taxon>
    </lineage>
</organism>
<evidence type="ECO:0000256" key="2">
    <source>
        <dbReference type="ARBA" id="ARBA00008169"/>
    </source>
</evidence>
<dbReference type="GO" id="GO:0046872">
    <property type="term" value="F:metal ion binding"/>
    <property type="evidence" value="ECO:0007669"/>
    <property type="project" value="UniProtKB-KW"/>
</dbReference>
<comment type="caution">
    <text evidence="9">Lacks conserved residue(s) required for the propagation of feature annotation.</text>
</comment>
<dbReference type="Pfam" id="PF05093">
    <property type="entry name" value="CIAPIN1"/>
    <property type="match status" value="1"/>
</dbReference>
<dbReference type="GO" id="GO:0009055">
    <property type="term" value="F:electron transfer activity"/>
    <property type="evidence" value="ECO:0007669"/>
    <property type="project" value="UniProtKB-UniRule"/>
</dbReference>
<comment type="domain">
    <text evidence="9">The N-terminal domain has structural similarity with S-adenosyl-L-methionine-dependent methyltransferases, but does not bind S-adenosyl-L-methionine. It is required for correct assembly of the 2 Fe-S clusters.</text>
</comment>
<dbReference type="InterPro" id="IPR031838">
    <property type="entry name" value="Dre2_N"/>
</dbReference>
<dbReference type="GO" id="GO:0016226">
    <property type="term" value="P:iron-sulfur cluster assembly"/>
    <property type="evidence" value="ECO:0007669"/>
    <property type="project" value="UniProtKB-UniRule"/>
</dbReference>
<comment type="domain">
    <text evidence="9">The C-terminal domain binds 2 Fe-S clusters but is otherwise mostly in an intrinsically disordered conformation.</text>
</comment>
<feature type="domain" description="Fe-S cluster assembly protein Dre2 N-terminal" evidence="11">
    <location>
        <begin position="40"/>
        <end position="136"/>
    </location>
</feature>
<dbReference type="HAMAP" id="MF_03115">
    <property type="entry name" value="Anamorsin"/>
    <property type="match status" value="1"/>
</dbReference>
<evidence type="ECO:0000256" key="3">
    <source>
        <dbReference type="ARBA" id="ARBA00022485"/>
    </source>
</evidence>
<feature type="binding site" evidence="9">
    <location>
        <position position="240"/>
    </location>
    <ligand>
        <name>[2Fe-2S] cluster</name>
        <dbReference type="ChEBI" id="CHEBI:190135"/>
    </ligand>
</feature>
<feature type="binding site" evidence="9">
    <location>
        <position position="221"/>
    </location>
    <ligand>
        <name>[2Fe-2S] cluster</name>
        <dbReference type="ChEBI" id="CHEBI:190135"/>
    </ligand>
</feature>
<evidence type="ECO:0000256" key="8">
    <source>
        <dbReference type="ARBA" id="ARBA00023128"/>
    </source>
</evidence>
<evidence type="ECO:0000256" key="6">
    <source>
        <dbReference type="ARBA" id="ARBA00023004"/>
    </source>
</evidence>
<feature type="domain" description="Anamorsin C-terminal" evidence="10">
    <location>
        <begin position="219"/>
        <end position="321"/>
    </location>
</feature>
<feature type="binding site" evidence="9">
    <location>
        <position position="291"/>
    </location>
    <ligand>
        <name>[4Fe-4S] cluster</name>
        <dbReference type="ChEBI" id="CHEBI:49883"/>
    </ligand>
</feature>
<comment type="caution">
    <text evidence="12">The sequence shown here is derived from an EMBL/GenBank/DDBJ whole genome shotgun (WGS) entry which is preliminary data.</text>
</comment>
<keyword evidence="6 9" id="KW-0408">Iron</keyword>
<dbReference type="PANTHER" id="PTHR13273">
    <property type="entry name" value="ANAMORSIN"/>
    <property type="match status" value="1"/>
</dbReference>
<comment type="subcellular location">
    <subcellularLocation>
        <location evidence="9">Cytoplasm</location>
    </subcellularLocation>
    <subcellularLocation>
        <location evidence="9">Mitochondrion intermembrane space</location>
    </subcellularLocation>
</comment>
<evidence type="ECO:0000259" key="10">
    <source>
        <dbReference type="Pfam" id="PF05093"/>
    </source>
</evidence>
<proteinExistence type="inferred from homology"/>
<feature type="short sequence motif" description="Cx2C motif 2" evidence="9">
    <location>
        <begin position="302"/>
        <end position="305"/>
    </location>
</feature>
<keyword evidence="4 9" id="KW-0963">Cytoplasm</keyword>
<dbReference type="OrthoDB" id="311633at2759"/>
<evidence type="ECO:0000256" key="5">
    <source>
        <dbReference type="ARBA" id="ARBA00022723"/>
    </source>
</evidence>
<keyword evidence="7 9" id="KW-0411">Iron-sulfur</keyword>
<comment type="cofactor">
    <cofactor evidence="9">
        <name>[2Fe-2S] cluster</name>
        <dbReference type="ChEBI" id="CHEBI:190135"/>
    </cofactor>
</comment>
<sequence length="328" mass="34403">MSPTAVYAPIHSVAPTVGTAVSKGPALVIGSLSTAEDGKYQSLISDLESTRKVDRLLLDRLVDEATSLESSSYSSIHISLDEADYDGLAPKLSSLLKQLLNGLTPLGTLNLLSLTSTFQRTLTSELSLAGFDVLTNQLNSGTVIAQKPASVVNGNLASQTPTPMAAPSPVAAIPLKLRKRSDNAAKKAALWAITSSAPSTPLIDAESLLTEADKQRPVPTCEPVNASAPRRKKACKGCSCGLAELEEEERRTADVVIVDGLPNGEAKVVNQGDKERLLQAAKNAPKATSSCGSCFLGDAFRCAGCPYLGLPAFKPGEKVEISLDMDDI</sequence>
<keyword evidence="9" id="KW-0001">2Fe-2S</keyword>